<dbReference type="CDD" id="cd00143">
    <property type="entry name" value="PP2Cc"/>
    <property type="match status" value="1"/>
</dbReference>
<dbReference type="SUPFAM" id="SSF81606">
    <property type="entry name" value="PP2C-like"/>
    <property type="match status" value="1"/>
</dbReference>
<evidence type="ECO:0000256" key="1">
    <source>
        <dbReference type="SAM" id="MobiDB-lite"/>
    </source>
</evidence>
<keyword evidence="4" id="KW-1185">Reference proteome</keyword>
<dbReference type="EMBL" id="LT629695">
    <property type="protein sequence ID" value="SDH24260.1"/>
    <property type="molecule type" value="Genomic_DNA"/>
</dbReference>
<feature type="region of interest" description="Disordered" evidence="1">
    <location>
        <begin position="1"/>
        <end position="20"/>
    </location>
</feature>
<sequence>MTHIGAPVGEHTGQGPASQTFQVRWAGTTDVGLRRAHNEDSLVTQPPVFAIADGMGGHSHGDIASRVVVERLGELGGRDRVEPSDVVEALREATADIARLAGDADAGTGTTVTGCAFAEHDGEPYFAIFNVGDSRTYAMLGERLTRITVDHSVVQELVDAGLLAEDEAESHPEANVVTRAVGFNADPVPDYFLLPIMPRLRLLVCSDGLTKELHDVDIERILGEHEEPLAACEALIDAALDSGGRDNVTVVVVDVLRAPEVEDVDRTVPRATLRED</sequence>
<dbReference type="SMART" id="SM00332">
    <property type="entry name" value="PP2Cc"/>
    <property type="match status" value="1"/>
</dbReference>
<evidence type="ECO:0000313" key="3">
    <source>
        <dbReference type="EMBL" id="SDH24260.1"/>
    </source>
</evidence>
<proteinExistence type="predicted"/>
<dbReference type="PROSITE" id="PS51746">
    <property type="entry name" value="PPM_2"/>
    <property type="match status" value="1"/>
</dbReference>
<dbReference type="Proteomes" id="UP000198822">
    <property type="component" value="Chromosome I"/>
</dbReference>
<dbReference type="SMART" id="SM00331">
    <property type="entry name" value="PP2C_SIG"/>
    <property type="match status" value="1"/>
</dbReference>
<dbReference type="STRING" id="399736.SAMN04489720_0525"/>
<dbReference type="InterPro" id="IPR036457">
    <property type="entry name" value="PPM-type-like_dom_sf"/>
</dbReference>
<evidence type="ECO:0000313" key="4">
    <source>
        <dbReference type="Proteomes" id="UP000198822"/>
    </source>
</evidence>
<dbReference type="Pfam" id="PF13672">
    <property type="entry name" value="PP2C_2"/>
    <property type="match status" value="1"/>
</dbReference>
<organism evidence="3 4">
    <name type="scientific">Agrococcus jejuensis</name>
    <dbReference type="NCBI Taxonomy" id="399736"/>
    <lineage>
        <taxon>Bacteria</taxon>
        <taxon>Bacillati</taxon>
        <taxon>Actinomycetota</taxon>
        <taxon>Actinomycetes</taxon>
        <taxon>Micrococcales</taxon>
        <taxon>Microbacteriaceae</taxon>
        <taxon>Agrococcus</taxon>
    </lineage>
</organism>
<accession>A0A1G8AV66</accession>
<evidence type="ECO:0000259" key="2">
    <source>
        <dbReference type="PROSITE" id="PS51746"/>
    </source>
</evidence>
<name>A0A1G8AV66_9MICO</name>
<dbReference type="InterPro" id="IPR001932">
    <property type="entry name" value="PPM-type_phosphatase-like_dom"/>
</dbReference>
<gene>
    <name evidence="3" type="ORF">SAMN04489720_0525</name>
</gene>
<protein>
    <submittedName>
        <fullName evidence="3">Protein phosphatase</fullName>
    </submittedName>
</protein>
<feature type="domain" description="PPM-type phosphatase" evidence="2">
    <location>
        <begin position="24"/>
        <end position="255"/>
    </location>
</feature>
<dbReference type="Gene3D" id="3.60.40.10">
    <property type="entry name" value="PPM-type phosphatase domain"/>
    <property type="match status" value="1"/>
</dbReference>
<dbReference type="AlphaFoldDB" id="A0A1G8AV66"/>
<dbReference type="RefSeq" id="WP_092502183.1">
    <property type="nucleotide sequence ID" value="NZ_LT629695.1"/>
</dbReference>
<reference evidence="4" key="1">
    <citation type="submission" date="2016-10" db="EMBL/GenBank/DDBJ databases">
        <authorList>
            <person name="Varghese N."/>
            <person name="Submissions S."/>
        </authorList>
    </citation>
    <scope>NUCLEOTIDE SEQUENCE [LARGE SCALE GENOMIC DNA]</scope>
    <source>
        <strain evidence="4">DSM 22002</strain>
    </source>
</reference>